<evidence type="ECO:0000313" key="1">
    <source>
        <dbReference type="EMBL" id="KAI3830169.1"/>
    </source>
</evidence>
<sequence>MDRPSCRSTVFMNKVKTKNEHHFRKDKTTQNNIRSPPVPNNQEQENLARLASGGRKGRGKRGGGHPTRWRRIADGKQQSNKQYTPCQCNSICGKDCPCLNNSTYCEKYCGEYHFEFISCKTTCERRISFRISYCHVTTKSPFHLLLRCHLQYFKM</sequence>
<proteinExistence type="predicted"/>
<dbReference type="EMBL" id="CM042018">
    <property type="protein sequence ID" value="KAI3830169.1"/>
    <property type="molecule type" value="Genomic_DNA"/>
</dbReference>
<protein>
    <submittedName>
        <fullName evidence="1">Uncharacterized protein</fullName>
    </submittedName>
</protein>
<reference evidence="2" key="1">
    <citation type="journal article" date="2022" name="Mol. Ecol. Resour.">
        <title>The genomes of chicory, endive, great burdock and yacon provide insights into Asteraceae palaeo-polyploidization history and plant inulin production.</title>
        <authorList>
            <person name="Fan W."/>
            <person name="Wang S."/>
            <person name="Wang H."/>
            <person name="Wang A."/>
            <person name="Jiang F."/>
            <person name="Liu H."/>
            <person name="Zhao H."/>
            <person name="Xu D."/>
            <person name="Zhang Y."/>
        </authorList>
    </citation>
    <scope>NUCLEOTIDE SEQUENCE [LARGE SCALE GENOMIC DNA]</scope>
    <source>
        <strain evidence="2">cv. Yunnan</strain>
    </source>
</reference>
<organism evidence="1 2">
    <name type="scientific">Smallanthus sonchifolius</name>
    <dbReference type="NCBI Taxonomy" id="185202"/>
    <lineage>
        <taxon>Eukaryota</taxon>
        <taxon>Viridiplantae</taxon>
        <taxon>Streptophyta</taxon>
        <taxon>Embryophyta</taxon>
        <taxon>Tracheophyta</taxon>
        <taxon>Spermatophyta</taxon>
        <taxon>Magnoliopsida</taxon>
        <taxon>eudicotyledons</taxon>
        <taxon>Gunneridae</taxon>
        <taxon>Pentapetalae</taxon>
        <taxon>asterids</taxon>
        <taxon>campanulids</taxon>
        <taxon>Asterales</taxon>
        <taxon>Asteraceae</taxon>
        <taxon>Asteroideae</taxon>
        <taxon>Heliantheae alliance</taxon>
        <taxon>Millerieae</taxon>
        <taxon>Smallanthus</taxon>
    </lineage>
</organism>
<keyword evidence="2" id="KW-1185">Reference proteome</keyword>
<accession>A0ACB9KD86</accession>
<gene>
    <name evidence="1" type="ORF">L1987_04303</name>
</gene>
<name>A0ACB9KD86_9ASTR</name>
<comment type="caution">
    <text evidence="1">The sequence shown here is derived from an EMBL/GenBank/DDBJ whole genome shotgun (WGS) entry which is preliminary data.</text>
</comment>
<dbReference type="Proteomes" id="UP001056120">
    <property type="component" value="Linkage Group LG01"/>
</dbReference>
<evidence type="ECO:0000313" key="2">
    <source>
        <dbReference type="Proteomes" id="UP001056120"/>
    </source>
</evidence>
<reference evidence="1 2" key="2">
    <citation type="journal article" date="2022" name="Mol. Ecol. Resour.">
        <title>The genomes of chicory, endive, great burdock and yacon provide insights into Asteraceae paleo-polyploidization history and plant inulin production.</title>
        <authorList>
            <person name="Fan W."/>
            <person name="Wang S."/>
            <person name="Wang H."/>
            <person name="Wang A."/>
            <person name="Jiang F."/>
            <person name="Liu H."/>
            <person name="Zhao H."/>
            <person name="Xu D."/>
            <person name="Zhang Y."/>
        </authorList>
    </citation>
    <scope>NUCLEOTIDE SEQUENCE [LARGE SCALE GENOMIC DNA]</scope>
    <source>
        <strain evidence="2">cv. Yunnan</strain>
        <tissue evidence="1">Leaves</tissue>
    </source>
</reference>